<protein>
    <submittedName>
        <fullName evidence="1">Uncharacterized protein</fullName>
    </submittedName>
</protein>
<sequence>MCLRSKNDTSDGENDVEKLELLLDKALIKSLECILTAKTSRQTLSSKLCSKHLIADLNYLITLHDEKEKKAAELNTSKFALFT</sequence>
<organism evidence="1 2">
    <name type="scientific">Brachionus plicatilis</name>
    <name type="common">Marine rotifer</name>
    <name type="synonym">Brachionus muelleri</name>
    <dbReference type="NCBI Taxonomy" id="10195"/>
    <lineage>
        <taxon>Eukaryota</taxon>
        <taxon>Metazoa</taxon>
        <taxon>Spiralia</taxon>
        <taxon>Gnathifera</taxon>
        <taxon>Rotifera</taxon>
        <taxon>Eurotatoria</taxon>
        <taxon>Monogononta</taxon>
        <taxon>Pseudotrocha</taxon>
        <taxon>Ploima</taxon>
        <taxon>Brachionidae</taxon>
        <taxon>Brachionus</taxon>
    </lineage>
</organism>
<evidence type="ECO:0000313" key="1">
    <source>
        <dbReference type="EMBL" id="RNA25230.1"/>
    </source>
</evidence>
<name>A0A3M7RP98_BRAPC</name>
<dbReference type="EMBL" id="REGN01002959">
    <property type="protein sequence ID" value="RNA25230.1"/>
    <property type="molecule type" value="Genomic_DNA"/>
</dbReference>
<comment type="caution">
    <text evidence="1">The sequence shown here is derived from an EMBL/GenBank/DDBJ whole genome shotgun (WGS) entry which is preliminary data.</text>
</comment>
<proteinExistence type="predicted"/>
<accession>A0A3M7RP98</accession>
<gene>
    <name evidence="1" type="ORF">BpHYR1_007757</name>
</gene>
<evidence type="ECO:0000313" key="2">
    <source>
        <dbReference type="Proteomes" id="UP000276133"/>
    </source>
</evidence>
<dbReference type="AlphaFoldDB" id="A0A3M7RP98"/>
<dbReference type="Proteomes" id="UP000276133">
    <property type="component" value="Unassembled WGS sequence"/>
</dbReference>
<keyword evidence="2" id="KW-1185">Reference proteome</keyword>
<reference evidence="1 2" key="1">
    <citation type="journal article" date="2018" name="Sci. Rep.">
        <title>Genomic signatures of local adaptation to the degree of environmental predictability in rotifers.</title>
        <authorList>
            <person name="Franch-Gras L."/>
            <person name="Hahn C."/>
            <person name="Garcia-Roger E.M."/>
            <person name="Carmona M.J."/>
            <person name="Serra M."/>
            <person name="Gomez A."/>
        </authorList>
    </citation>
    <scope>NUCLEOTIDE SEQUENCE [LARGE SCALE GENOMIC DNA]</scope>
    <source>
        <strain evidence="1">HYR1</strain>
    </source>
</reference>